<feature type="non-terminal residue" evidence="2">
    <location>
        <position position="65"/>
    </location>
</feature>
<feature type="compositionally biased region" description="Basic and acidic residues" evidence="1">
    <location>
        <begin position="37"/>
        <end position="47"/>
    </location>
</feature>
<evidence type="ECO:0000313" key="2">
    <source>
        <dbReference type="EMBL" id="CAH2311292.1"/>
    </source>
</evidence>
<name>A0AAD1WFR0_PELCU</name>
<keyword evidence="3" id="KW-1185">Reference proteome</keyword>
<evidence type="ECO:0000313" key="3">
    <source>
        <dbReference type="Proteomes" id="UP001295444"/>
    </source>
</evidence>
<sequence length="65" mass="7015">MATGRVCHELRTTSADIGNINYNAIPKTHPARYRNASNDRGELRSEPGDTCSGQRPDTAPATCTP</sequence>
<reference evidence="2" key="1">
    <citation type="submission" date="2022-03" db="EMBL/GenBank/DDBJ databases">
        <authorList>
            <person name="Alioto T."/>
            <person name="Alioto T."/>
            <person name="Gomez Garrido J."/>
        </authorList>
    </citation>
    <scope>NUCLEOTIDE SEQUENCE</scope>
</reference>
<feature type="compositionally biased region" description="Polar residues" evidence="1">
    <location>
        <begin position="51"/>
        <end position="65"/>
    </location>
</feature>
<accession>A0AAD1WFR0</accession>
<organism evidence="2 3">
    <name type="scientific">Pelobates cultripes</name>
    <name type="common">Western spadefoot toad</name>
    <dbReference type="NCBI Taxonomy" id="61616"/>
    <lineage>
        <taxon>Eukaryota</taxon>
        <taxon>Metazoa</taxon>
        <taxon>Chordata</taxon>
        <taxon>Craniata</taxon>
        <taxon>Vertebrata</taxon>
        <taxon>Euteleostomi</taxon>
        <taxon>Amphibia</taxon>
        <taxon>Batrachia</taxon>
        <taxon>Anura</taxon>
        <taxon>Pelobatoidea</taxon>
        <taxon>Pelobatidae</taxon>
        <taxon>Pelobates</taxon>
    </lineage>
</organism>
<feature type="region of interest" description="Disordered" evidence="1">
    <location>
        <begin position="30"/>
        <end position="65"/>
    </location>
</feature>
<protein>
    <submittedName>
        <fullName evidence="2">Uncharacterized protein</fullName>
    </submittedName>
</protein>
<dbReference type="AlphaFoldDB" id="A0AAD1WFR0"/>
<proteinExistence type="predicted"/>
<dbReference type="Proteomes" id="UP001295444">
    <property type="component" value="Chromosome 08"/>
</dbReference>
<dbReference type="EMBL" id="OW240919">
    <property type="protein sequence ID" value="CAH2311292.1"/>
    <property type="molecule type" value="Genomic_DNA"/>
</dbReference>
<evidence type="ECO:0000256" key="1">
    <source>
        <dbReference type="SAM" id="MobiDB-lite"/>
    </source>
</evidence>
<gene>
    <name evidence="2" type="ORF">PECUL_23A023854</name>
</gene>